<evidence type="ECO:0000259" key="11">
    <source>
        <dbReference type="Pfam" id="PF04452"/>
    </source>
</evidence>
<proteinExistence type="inferred from homology"/>
<dbReference type="EC" id="2.1.1.193" evidence="10"/>
<dbReference type="RefSeq" id="WP_111897933.1">
    <property type="nucleotide sequence ID" value="NZ_CP033459.1"/>
</dbReference>
<dbReference type="NCBIfam" id="TIGR00046">
    <property type="entry name" value="RsmE family RNA methyltransferase"/>
    <property type="match status" value="1"/>
</dbReference>
<comment type="similarity">
    <text evidence="2 10">Belongs to the RNA methyltransferase RsmE family.</text>
</comment>
<feature type="domain" description="Ribosomal RNA small subunit methyltransferase E PUA-like" evidence="12">
    <location>
        <begin position="15"/>
        <end position="61"/>
    </location>
</feature>
<evidence type="ECO:0000256" key="5">
    <source>
        <dbReference type="ARBA" id="ARBA00022603"/>
    </source>
</evidence>
<evidence type="ECO:0000256" key="10">
    <source>
        <dbReference type="PIRNR" id="PIRNR015601"/>
    </source>
</evidence>
<dbReference type="EMBL" id="CP033459">
    <property type="protein sequence ID" value="QFQ13660.1"/>
    <property type="molecule type" value="Genomic_DNA"/>
</dbReference>
<evidence type="ECO:0000256" key="6">
    <source>
        <dbReference type="ARBA" id="ARBA00022679"/>
    </source>
</evidence>
<keyword evidence="6 10" id="KW-0808">Transferase</keyword>
<name>A0A5P8E9X2_9BACT</name>
<dbReference type="InterPro" id="IPR006700">
    <property type="entry name" value="RsmE"/>
</dbReference>
<dbReference type="Proteomes" id="UP000249375">
    <property type="component" value="Chromosome"/>
</dbReference>
<gene>
    <name evidence="13" type="ORF">C7Y71_001270</name>
</gene>
<dbReference type="InterPro" id="IPR029026">
    <property type="entry name" value="tRNA_m1G_MTases_N"/>
</dbReference>
<evidence type="ECO:0000256" key="9">
    <source>
        <dbReference type="ARBA" id="ARBA00047944"/>
    </source>
</evidence>
<dbReference type="GO" id="GO:0005737">
    <property type="term" value="C:cytoplasm"/>
    <property type="evidence" value="ECO:0007669"/>
    <property type="project" value="UniProtKB-SubCell"/>
</dbReference>
<evidence type="ECO:0000256" key="8">
    <source>
        <dbReference type="ARBA" id="ARBA00025699"/>
    </source>
</evidence>
<keyword evidence="14" id="KW-1185">Reference proteome</keyword>
<dbReference type="PANTHER" id="PTHR30027">
    <property type="entry name" value="RIBOSOMAL RNA SMALL SUBUNIT METHYLTRANSFERASE E"/>
    <property type="match status" value="1"/>
</dbReference>
<dbReference type="Pfam" id="PF04452">
    <property type="entry name" value="Methyltrans_RNA"/>
    <property type="match status" value="1"/>
</dbReference>
<feature type="domain" description="Ribosomal RNA small subunit methyltransferase E methyltransferase" evidence="11">
    <location>
        <begin position="75"/>
        <end position="238"/>
    </location>
</feature>
<dbReference type="PIRSF" id="PIRSF015601">
    <property type="entry name" value="MTase_slr0722"/>
    <property type="match status" value="1"/>
</dbReference>
<reference evidence="13 14" key="1">
    <citation type="submission" date="2018-11" db="EMBL/GenBank/DDBJ databases">
        <authorList>
            <person name="Na S.W."/>
            <person name="Baik M."/>
        </authorList>
    </citation>
    <scope>NUCLEOTIDE SEQUENCE [LARGE SCALE GENOMIC DNA]</scope>
    <source>
        <strain evidence="13 14">E39</strain>
    </source>
</reference>
<dbReference type="CDD" id="cd18084">
    <property type="entry name" value="RsmE-like"/>
    <property type="match status" value="1"/>
</dbReference>
<dbReference type="InterPro" id="IPR046886">
    <property type="entry name" value="RsmE_MTase_dom"/>
</dbReference>
<evidence type="ECO:0000256" key="1">
    <source>
        <dbReference type="ARBA" id="ARBA00004496"/>
    </source>
</evidence>
<evidence type="ECO:0000256" key="2">
    <source>
        <dbReference type="ARBA" id="ARBA00005528"/>
    </source>
</evidence>
<dbReference type="PANTHER" id="PTHR30027:SF3">
    <property type="entry name" value="16S RRNA (URACIL(1498)-N(3))-METHYLTRANSFERASE"/>
    <property type="match status" value="1"/>
</dbReference>
<evidence type="ECO:0000313" key="13">
    <source>
        <dbReference type="EMBL" id="QFQ13660.1"/>
    </source>
</evidence>
<dbReference type="InterPro" id="IPR029028">
    <property type="entry name" value="Alpha/beta_knot_MTases"/>
</dbReference>
<keyword evidence="3 10" id="KW-0963">Cytoplasm</keyword>
<evidence type="ECO:0000313" key="14">
    <source>
        <dbReference type="Proteomes" id="UP000249375"/>
    </source>
</evidence>
<comment type="function">
    <text evidence="8 10">Specifically methylates the N3 position of the uracil ring of uridine 1498 (m3U1498) in 16S rRNA. Acts on the fully assembled 30S ribosomal subunit.</text>
</comment>
<dbReference type="OrthoDB" id="9815641at2"/>
<dbReference type="SUPFAM" id="SSF75217">
    <property type="entry name" value="alpha/beta knot"/>
    <property type="match status" value="1"/>
</dbReference>
<keyword evidence="4 10" id="KW-0698">rRNA processing</keyword>
<dbReference type="Pfam" id="PF20260">
    <property type="entry name" value="PUA_4"/>
    <property type="match status" value="1"/>
</dbReference>
<comment type="catalytic activity">
    <reaction evidence="9 10">
        <text>uridine(1498) in 16S rRNA + S-adenosyl-L-methionine = N(3)-methyluridine(1498) in 16S rRNA + S-adenosyl-L-homocysteine + H(+)</text>
        <dbReference type="Rhea" id="RHEA:42920"/>
        <dbReference type="Rhea" id="RHEA-COMP:10283"/>
        <dbReference type="Rhea" id="RHEA-COMP:10284"/>
        <dbReference type="ChEBI" id="CHEBI:15378"/>
        <dbReference type="ChEBI" id="CHEBI:57856"/>
        <dbReference type="ChEBI" id="CHEBI:59789"/>
        <dbReference type="ChEBI" id="CHEBI:65315"/>
        <dbReference type="ChEBI" id="CHEBI:74502"/>
        <dbReference type="EC" id="2.1.1.193"/>
    </reaction>
</comment>
<sequence>MHLFYSPDIEETLSLPDEEAAHAIRVLRMGVGDEIKVTDGRGKLFSANIVSCNKKSCQIEINERTEVEPSWYSGVHLAVAPTKMMDRMEWMTEKCTEIGFDSLTFLDSTNSDRRVIKTERINKTAISAMKQSHKAFKPEIHDITAFKSFINQQFDGEKFIAHCYGNGSGSLISEGGSTPSPFLYDVVSPDVPSLVLIGPEGDFTLEEVELANKAGFRSVSLGESRLRTETAGVAAVFMMWMKKRISQ</sequence>
<dbReference type="InterPro" id="IPR046887">
    <property type="entry name" value="RsmE_PUA-like"/>
</dbReference>
<dbReference type="Gene3D" id="2.40.240.20">
    <property type="entry name" value="Hypothetical PUA domain-like, domain 1"/>
    <property type="match status" value="1"/>
</dbReference>
<dbReference type="SUPFAM" id="SSF88697">
    <property type="entry name" value="PUA domain-like"/>
    <property type="match status" value="1"/>
</dbReference>
<evidence type="ECO:0000259" key="12">
    <source>
        <dbReference type="Pfam" id="PF20260"/>
    </source>
</evidence>
<dbReference type="AlphaFoldDB" id="A0A5P8E9X2"/>
<keyword evidence="7 10" id="KW-0949">S-adenosyl-L-methionine</keyword>
<dbReference type="KEGG" id="alq:C7Y71_001270"/>
<dbReference type="GO" id="GO:0070042">
    <property type="term" value="F:rRNA (uridine-N3-)-methyltransferase activity"/>
    <property type="evidence" value="ECO:0007669"/>
    <property type="project" value="TreeGrafter"/>
</dbReference>
<evidence type="ECO:0000256" key="7">
    <source>
        <dbReference type="ARBA" id="ARBA00022691"/>
    </source>
</evidence>
<protein>
    <recommendedName>
        <fullName evidence="10">Ribosomal RNA small subunit methyltransferase E</fullName>
        <ecNumber evidence="10">2.1.1.193</ecNumber>
    </recommendedName>
</protein>
<dbReference type="Gene3D" id="3.40.1280.10">
    <property type="match status" value="1"/>
</dbReference>
<evidence type="ECO:0000256" key="4">
    <source>
        <dbReference type="ARBA" id="ARBA00022552"/>
    </source>
</evidence>
<comment type="subcellular location">
    <subcellularLocation>
        <location evidence="1 10">Cytoplasm</location>
    </subcellularLocation>
</comment>
<dbReference type="InterPro" id="IPR015947">
    <property type="entry name" value="PUA-like_sf"/>
</dbReference>
<accession>A0A5P8E9X2</accession>
<organism evidence="13 14">
    <name type="scientific">Pseudoprevotella muciniphila</name>
    <dbReference type="NCBI Taxonomy" id="2133944"/>
    <lineage>
        <taxon>Bacteria</taxon>
        <taxon>Pseudomonadati</taxon>
        <taxon>Bacteroidota</taxon>
        <taxon>Bacteroidia</taxon>
        <taxon>Bacteroidales</taxon>
        <taxon>Prevotellaceae</taxon>
        <taxon>Pseudoprevotella</taxon>
    </lineage>
</organism>
<dbReference type="GO" id="GO:0070475">
    <property type="term" value="P:rRNA base methylation"/>
    <property type="evidence" value="ECO:0007669"/>
    <property type="project" value="TreeGrafter"/>
</dbReference>
<dbReference type="NCBIfam" id="NF008702">
    <property type="entry name" value="PRK11713.6-1"/>
    <property type="match status" value="1"/>
</dbReference>
<evidence type="ECO:0000256" key="3">
    <source>
        <dbReference type="ARBA" id="ARBA00022490"/>
    </source>
</evidence>
<keyword evidence="5 10" id="KW-0489">Methyltransferase</keyword>